<dbReference type="PANTHER" id="PTHR43861">
    <property type="entry name" value="TRANS-ACONITATE 2-METHYLTRANSFERASE-RELATED"/>
    <property type="match status" value="1"/>
</dbReference>
<keyword evidence="3" id="KW-0489">Methyltransferase</keyword>
<evidence type="ECO:0000313" key="3">
    <source>
        <dbReference type="EMBL" id="MFE9601481.1"/>
    </source>
</evidence>
<dbReference type="Gene3D" id="3.40.50.150">
    <property type="entry name" value="Vaccinia Virus protein VP39"/>
    <property type="match status" value="1"/>
</dbReference>
<dbReference type="SUPFAM" id="SSF53335">
    <property type="entry name" value="S-adenosyl-L-methionine-dependent methyltransferases"/>
    <property type="match status" value="1"/>
</dbReference>
<sequence>MNCEMINADAWNVYGRHHIQRDTQLSDVERIRWGPSGTGPGDEILGDLRGRRVLDLGCGPARHAAHLVRDLGAVVDAVDSSPTQIQRARARYGDLPGLRLVVADAAKYLSTAVPYDLIYAVNAVPFMDPHRLLPTLAQALRPGGTLCFTVLHTNSHGHGPTTTLTPRPETLRLAGGGDLTVHMWVLTSQLWEDLLNQSGLRVERITVLDAPEEGNSASYRLFEVRRPATSP</sequence>
<comment type="caution">
    <text evidence="3">The sequence shown here is derived from an EMBL/GenBank/DDBJ whole genome shotgun (WGS) entry which is preliminary data.</text>
</comment>
<dbReference type="GO" id="GO:0008168">
    <property type="term" value="F:methyltransferase activity"/>
    <property type="evidence" value="ECO:0007669"/>
    <property type="project" value="UniProtKB-KW"/>
</dbReference>
<organism evidence="3 4">
    <name type="scientific">Streptomyces hokutonensis</name>
    <dbReference type="NCBI Taxonomy" id="1306990"/>
    <lineage>
        <taxon>Bacteria</taxon>
        <taxon>Bacillati</taxon>
        <taxon>Actinomycetota</taxon>
        <taxon>Actinomycetes</taxon>
        <taxon>Kitasatosporales</taxon>
        <taxon>Streptomycetaceae</taxon>
        <taxon>Streptomyces</taxon>
    </lineage>
</organism>
<dbReference type="RefSeq" id="WP_388108734.1">
    <property type="nucleotide sequence ID" value="NZ_JBIAHM010000008.1"/>
</dbReference>
<proteinExistence type="predicted"/>
<accession>A0ABW6M5R8</accession>
<protein>
    <submittedName>
        <fullName evidence="3">Class I SAM-dependent methyltransferase</fullName>
    </submittedName>
</protein>
<evidence type="ECO:0000313" key="4">
    <source>
        <dbReference type="Proteomes" id="UP001601303"/>
    </source>
</evidence>
<name>A0ABW6M5R8_9ACTN</name>
<gene>
    <name evidence="3" type="ORF">ACFYNQ_23310</name>
</gene>
<evidence type="ECO:0000256" key="1">
    <source>
        <dbReference type="ARBA" id="ARBA00022679"/>
    </source>
</evidence>
<dbReference type="CDD" id="cd02440">
    <property type="entry name" value="AdoMet_MTases"/>
    <property type="match status" value="1"/>
</dbReference>
<keyword evidence="4" id="KW-1185">Reference proteome</keyword>
<reference evidence="3 4" key="1">
    <citation type="submission" date="2024-10" db="EMBL/GenBank/DDBJ databases">
        <title>The Natural Products Discovery Center: Release of the First 8490 Sequenced Strains for Exploring Actinobacteria Biosynthetic Diversity.</title>
        <authorList>
            <person name="Kalkreuter E."/>
            <person name="Kautsar S.A."/>
            <person name="Yang D."/>
            <person name="Bader C.D."/>
            <person name="Teijaro C.N."/>
            <person name="Fluegel L."/>
            <person name="Davis C.M."/>
            <person name="Simpson J.R."/>
            <person name="Lauterbach L."/>
            <person name="Steele A.D."/>
            <person name="Gui C."/>
            <person name="Meng S."/>
            <person name="Li G."/>
            <person name="Viehrig K."/>
            <person name="Ye F."/>
            <person name="Su P."/>
            <person name="Kiefer A.F."/>
            <person name="Nichols A."/>
            <person name="Cepeda A.J."/>
            <person name="Yan W."/>
            <person name="Fan B."/>
            <person name="Jiang Y."/>
            <person name="Adhikari A."/>
            <person name="Zheng C.-J."/>
            <person name="Schuster L."/>
            <person name="Cowan T.M."/>
            <person name="Smanski M.J."/>
            <person name="Chevrette M.G."/>
            <person name="De Carvalho L.P.S."/>
            <person name="Shen B."/>
        </authorList>
    </citation>
    <scope>NUCLEOTIDE SEQUENCE [LARGE SCALE GENOMIC DNA]</scope>
    <source>
        <strain evidence="3 4">NPDC006488</strain>
    </source>
</reference>
<dbReference type="Proteomes" id="UP001601303">
    <property type="component" value="Unassembled WGS sequence"/>
</dbReference>
<dbReference type="EMBL" id="JBIAHM010000008">
    <property type="protein sequence ID" value="MFE9601481.1"/>
    <property type="molecule type" value="Genomic_DNA"/>
</dbReference>
<dbReference type="GO" id="GO:0032259">
    <property type="term" value="P:methylation"/>
    <property type="evidence" value="ECO:0007669"/>
    <property type="project" value="UniProtKB-KW"/>
</dbReference>
<dbReference type="InterPro" id="IPR029063">
    <property type="entry name" value="SAM-dependent_MTases_sf"/>
</dbReference>
<dbReference type="InterPro" id="IPR041698">
    <property type="entry name" value="Methyltransf_25"/>
</dbReference>
<keyword evidence="1" id="KW-0808">Transferase</keyword>
<evidence type="ECO:0000259" key="2">
    <source>
        <dbReference type="Pfam" id="PF13649"/>
    </source>
</evidence>
<dbReference type="Pfam" id="PF13649">
    <property type="entry name" value="Methyltransf_25"/>
    <property type="match status" value="1"/>
</dbReference>
<feature type="domain" description="Methyltransferase" evidence="2">
    <location>
        <begin position="53"/>
        <end position="144"/>
    </location>
</feature>